<reference evidence="2 3" key="1">
    <citation type="submission" date="2019-05" db="EMBL/GenBank/DDBJ databases">
        <title>Another draft genome of Portunus trituberculatus and its Hox gene families provides insights of decapod evolution.</title>
        <authorList>
            <person name="Jeong J.-H."/>
            <person name="Song I."/>
            <person name="Kim S."/>
            <person name="Choi T."/>
            <person name="Kim D."/>
            <person name="Ryu S."/>
            <person name="Kim W."/>
        </authorList>
    </citation>
    <scope>NUCLEOTIDE SEQUENCE [LARGE SCALE GENOMIC DNA]</scope>
    <source>
        <tissue evidence="2">Muscle</tissue>
    </source>
</reference>
<dbReference type="AlphaFoldDB" id="A0A5B7F452"/>
<accession>A0A5B7F452</accession>
<feature type="compositionally biased region" description="Polar residues" evidence="1">
    <location>
        <begin position="1"/>
        <end position="16"/>
    </location>
</feature>
<protein>
    <submittedName>
        <fullName evidence="2">Uncharacterized protein</fullName>
    </submittedName>
</protein>
<feature type="compositionally biased region" description="Low complexity" evidence="1">
    <location>
        <begin position="17"/>
        <end position="31"/>
    </location>
</feature>
<feature type="compositionally biased region" description="Low complexity" evidence="1">
    <location>
        <begin position="92"/>
        <end position="109"/>
    </location>
</feature>
<keyword evidence="3" id="KW-1185">Reference proteome</keyword>
<name>A0A5B7F452_PORTR</name>
<proteinExistence type="predicted"/>
<evidence type="ECO:0000313" key="3">
    <source>
        <dbReference type="Proteomes" id="UP000324222"/>
    </source>
</evidence>
<feature type="compositionally biased region" description="Low complexity" evidence="1">
    <location>
        <begin position="64"/>
        <end position="77"/>
    </location>
</feature>
<feature type="region of interest" description="Disordered" evidence="1">
    <location>
        <begin position="1"/>
        <end position="109"/>
    </location>
</feature>
<dbReference type="EMBL" id="VSRR010004551">
    <property type="protein sequence ID" value="MPC40029.1"/>
    <property type="molecule type" value="Genomic_DNA"/>
</dbReference>
<evidence type="ECO:0000256" key="1">
    <source>
        <dbReference type="SAM" id="MobiDB-lite"/>
    </source>
</evidence>
<organism evidence="2 3">
    <name type="scientific">Portunus trituberculatus</name>
    <name type="common">Swimming crab</name>
    <name type="synonym">Neptunus trituberculatus</name>
    <dbReference type="NCBI Taxonomy" id="210409"/>
    <lineage>
        <taxon>Eukaryota</taxon>
        <taxon>Metazoa</taxon>
        <taxon>Ecdysozoa</taxon>
        <taxon>Arthropoda</taxon>
        <taxon>Crustacea</taxon>
        <taxon>Multicrustacea</taxon>
        <taxon>Malacostraca</taxon>
        <taxon>Eumalacostraca</taxon>
        <taxon>Eucarida</taxon>
        <taxon>Decapoda</taxon>
        <taxon>Pleocyemata</taxon>
        <taxon>Brachyura</taxon>
        <taxon>Eubrachyura</taxon>
        <taxon>Portunoidea</taxon>
        <taxon>Portunidae</taxon>
        <taxon>Portuninae</taxon>
        <taxon>Portunus</taxon>
    </lineage>
</organism>
<comment type="caution">
    <text evidence="2">The sequence shown here is derived from an EMBL/GenBank/DDBJ whole genome shotgun (WGS) entry which is preliminary data.</text>
</comment>
<dbReference type="Proteomes" id="UP000324222">
    <property type="component" value="Unassembled WGS sequence"/>
</dbReference>
<gene>
    <name evidence="2" type="ORF">E2C01_033584</name>
</gene>
<sequence>MCASCCSESPPTRPTNASSSSSESGACEACSILHTSGGRDPRKSDRPGGSSSLSCSGGLGLLGGQKASSSSVSESSEGLATTALPRPRPRPLLEVPRLASRPLGRPRALPLPRRLGVLGLPSLLEGAGPAVFFGGESRHTCSTTLGESPSTWPLDPTAGTRKAASFWGRGGEDSVTTLPMDNREDSMLEMMEACVSGDLNVTDLALDPSSGEVVWDLEASLSALETLRLTPSLVFGGVPSSSLSVFSTKMVFVPSVEPALCEPSFLPEPRRDVVCEDLRC</sequence>
<evidence type="ECO:0000313" key="2">
    <source>
        <dbReference type="EMBL" id="MPC40029.1"/>
    </source>
</evidence>
<feature type="compositionally biased region" description="Basic and acidic residues" evidence="1">
    <location>
        <begin position="37"/>
        <end position="46"/>
    </location>
</feature>